<evidence type="ECO:0000313" key="5">
    <source>
        <dbReference type="EMBL" id="XDS50753.1"/>
    </source>
</evidence>
<dbReference type="RefSeq" id="WP_369341715.1">
    <property type="nucleotide sequence ID" value="NZ_CP129675.1"/>
</dbReference>
<feature type="compositionally biased region" description="Basic and acidic residues" evidence="1">
    <location>
        <begin position="111"/>
        <end position="120"/>
    </location>
</feature>
<feature type="transmembrane region" description="Helical" evidence="2">
    <location>
        <begin position="7"/>
        <end position="26"/>
    </location>
</feature>
<feature type="compositionally biased region" description="Low complexity" evidence="1">
    <location>
        <begin position="256"/>
        <end position="272"/>
    </location>
</feature>
<evidence type="ECO:0000313" key="4">
    <source>
        <dbReference type="EMBL" id="XDS49537.1"/>
    </source>
</evidence>
<dbReference type="EMBL" id="CP129683">
    <property type="protein sequence ID" value="XDS50753.1"/>
    <property type="molecule type" value="Genomic_DNA"/>
</dbReference>
<dbReference type="EMBL" id="CP129675">
    <property type="protein sequence ID" value="XDS45682.1"/>
    <property type="molecule type" value="Genomic_DNA"/>
</dbReference>
<feature type="compositionally biased region" description="Low complexity" evidence="1">
    <location>
        <begin position="302"/>
        <end position="363"/>
    </location>
</feature>
<organism evidence="3">
    <name type="scientific">Bifidobacterium fermentum</name>
    <dbReference type="NCBI Taxonomy" id="3059035"/>
    <lineage>
        <taxon>Bacteria</taxon>
        <taxon>Bacillati</taxon>
        <taxon>Actinomycetota</taxon>
        <taxon>Actinomycetes</taxon>
        <taxon>Bifidobacteriales</taxon>
        <taxon>Bifidobacteriaceae</taxon>
        <taxon>Bifidobacterium</taxon>
    </lineage>
</organism>
<feature type="transmembrane region" description="Helical" evidence="2">
    <location>
        <begin position="218"/>
        <end position="240"/>
    </location>
</feature>
<evidence type="ECO:0008006" key="6">
    <source>
        <dbReference type="Google" id="ProtNLM"/>
    </source>
</evidence>
<evidence type="ECO:0000313" key="3">
    <source>
        <dbReference type="EMBL" id="XDS45682.1"/>
    </source>
</evidence>
<proteinExistence type="predicted"/>
<dbReference type="KEGG" id="bfk:QN062_00615"/>
<evidence type="ECO:0000256" key="1">
    <source>
        <dbReference type="SAM" id="MobiDB-lite"/>
    </source>
</evidence>
<feature type="region of interest" description="Disordered" evidence="1">
    <location>
        <begin position="256"/>
        <end position="363"/>
    </location>
</feature>
<name>A0AB39U9J6_9BIFI</name>
<dbReference type="AlphaFoldDB" id="A0AB39U9J6"/>
<gene>
    <name evidence="5" type="ORF">QN062_00615</name>
    <name evidence="4" type="ORF">QN216_04625</name>
    <name evidence="3" type="ORF">QN217_05825</name>
</gene>
<keyword evidence="2" id="KW-0812">Transmembrane</keyword>
<sequence>MKGFFHNISWAQIFAGALAAVTAFLLSAKIGIAGSVIGVAVGSIVSTVTTQIYQRVLNESGKKIQKTVVSVHYNPNRSDDGGDEDGGAGNDGAGNDGSDAEDTRVISSADETTRSDDRKQGGTSEQNAGMTAELPATMATPKADSSALDATSRFSAVGPVSAGDSSGRKIVGEADASSKTGAAGSSDSSFTKKIESSAHAGKASKAKVSHLDSRRRKVLIVAIVSAVLAFGGTAGIIYAVTNGQGTDQVVRNIVSPSKTAAPSPSVSTSTESDTQPTRSDKKTGQTEPSQTTNSSDSDDSDQSTSTPSSSSTQTSGSTSTPSTSSSSSSSSSSTATSTSSASPSASASTSSAQPEAASTSSTD</sequence>
<keyword evidence="2" id="KW-1133">Transmembrane helix</keyword>
<keyword evidence="2" id="KW-0472">Membrane</keyword>
<feature type="region of interest" description="Disordered" evidence="1">
    <location>
        <begin position="73"/>
        <end position="146"/>
    </location>
</feature>
<feature type="transmembrane region" description="Helical" evidence="2">
    <location>
        <begin position="32"/>
        <end position="53"/>
    </location>
</feature>
<accession>A0AB39U9J6</accession>
<reference evidence="3" key="1">
    <citation type="submission" date="2023-07" db="EMBL/GenBank/DDBJ databases">
        <title>Bifidobacterium aquikefiriaerophilum sp. nov. and Bifidobacterium eccum sp. nov., isolated from water kefir.</title>
        <authorList>
            <person name="Breselge S."/>
            <person name="Bellassi P."/>
            <person name="Barcenilla C."/>
            <person name="Alvarez-Ordonez A."/>
            <person name="Morelli L."/>
            <person name="Cotter P.D."/>
        </authorList>
    </citation>
    <scope>NUCLEOTIDE SEQUENCE</scope>
    <source>
        <strain evidence="5">WK012_4_13</strain>
        <strain evidence="4">WK013_4_14</strain>
        <strain evidence="3">WK048_4_13</strain>
    </source>
</reference>
<protein>
    <recommendedName>
        <fullName evidence="6">ABC transporter permease</fullName>
    </recommendedName>
</protein>
<evidence type="ECO:0000256" key="2">
    <source>
        <dbReference type="SAM" id="Phobius"/>
    </source>
</evidence>
<dbReference type="EMBL" id="CP129682">
    <property type="protein sequence ID" value="XDS49537.1"/>
    <property type="molecule type" value="Genomic_DNA"/>
</dbReference>